<dbReference type="GO" id="GO:0004590">
    <property type="term" value="F:orotidine-5'-phosphate decarboxylase activity"/>
    <property type="evidence" value="ECO:0007669"/>
    <property type="project" value="InterPro"/>
</dbReference>
<dbReference type="GO" id="GO:0006207">
    <property type="term" value="P:'de novo' pyrimidine nucleobase biosynthetic process"/>
    <property type="evidence" value="ECO:0007669"/>
    <property type="project" value="InterPro"/>
</dbReference>
<evidence type="ECO:0000313" key="10">
    <source>
        <dbReference type="EMBL" id="EKF85874.1"/>
    </source>
</evidence>
<dbReference type="InterPro" id="IPR001989">
    <property type="entry name" value="Radical_activat_CS"/>
</dbReference>
<dbReference type="Proteomes" id="UP000007360">
    <property type="component" value="Unassembled WGS sequence"/>
</dbReference>
<evidence type="ECO:0000256" key="1">
    <source>
        <dbReference type="ARBA" id="ARBA00001966"/>
    </source>
</evidence>
<evidence type="ECO:0000256" key="4">
    <source>
        <dbReference type="ARBA" id="ARBA00022691"/>
    </source>
</evidence>
<dbReference type="GO" id="GO:0051539">
    <property type="term" value="F:4 iron, 4 sulfur cluster binding"/>
    <property type="evidence" value="ECO:0007669"/>
    <property type="project" value="UniProtKB-KW"/>
</dbReference>
<evidence type="ECO:0000259" key="9">
    <source>
        <dbReference type="PROSITE" id="PS51918"/>
    </source>
</evidence>
<dbReference type="SFLD" id="SFLDS00029">
    <property type="entry name" value="Radical_SAM"/>
    <property type="match status" value="1"/>
</dbReference>
<feature type="domain" description="Radical SAM core" evidence="9">
    <location>
        <begin position="12"/>
        <end position="218"/>
    </location>
</feature>
<dbReference type="PROSITE" id="PS51918">
    <property type="entry name" value="RADICAL_SAM"/>
    <property type="match status" value="1"/>
</dbReference>
<dbReference type="Pfam" id="PF04055">
    <property type="entry name" value="Radical_SAM"/>
    <property type="match status" value="1"/>
</dbReference>
<dbReference type="EMBL" id="AMPO01000005">
    <property type="protein sequence ID" value="EKF85874.1"/>
    <property type="molecule type" value="Genomic_DNA"/>
</dbReference>
<dbReference type="CDD" id="cd01335">
    <property type="entry name" value="Radical_SAM"/>
    <property type="match status" value="1"/>
</dbReference>
<keyword evidence="7" id="KW-0408">Iron</keyword>
<proteinExistence type="inferred from homology"/>
<dbReference type="OrthoDB" id="371936at2157"/>
<accession>K2RC75</accession>
<dbReference type="AlphaFoldDB" id="K2RC75"/>
<dbReference type="PANTHER" id="PTHR30352">
    <property type="entry name" value="PYRUVATE FORMATE-LYASE-ACTIVATING ENZYME"/>
    <property type="match status" value="1"/>
</dbReference>
<evidence type="ECO:0000256" key="6">
    <source>
        <dbReference type="ARBA" id="ARBA00023002"/>
    </source>
</evidence>
<comment type="caution">
    <text evidence="10">The sequence shown here is derived from an EMBL/GenBank/DDBJ whole genome shotgun (WGS) entry which is preliminary data.</text>
</comment>
<keyword evidence="5" id="KW-0479">Metal-binding</keyword>
<dbReference type="SUPFAM" id="SSF102114">
    <property type="entry name" value="Radical SAM enzymes"/>
    <property type="match status" value="1"/>
</dbReference>
<organism evidence="10 11">
    <name type="scientific">Methanobacterium formicicum (strain DSM 3637 / PP1)</name>
    <dbReference type="NCBI Taxonomy" id="1204725"/>
    <lineage>
        <taxon>Archaea</taxon>
        <taxon>Methanobacteriati</taxon>
        <taxon>Methanobacteriota</taxon>
        <taxon>Methanomada group</taxon>
        <taxon>Methanobacteria</taxon>
        <taxon>Methanobacteriales</taxon>
        <taxon>Methanobacteriaceae</taxon>
        <taxon>Methanobacterium</taxon>
    </lineage>
</organism>
<comment type="similarity">
    <text evidence="2">Belongs to the organic radical-activating enzymes family.</text>
</comment>
<evidence type="ECO:0000256" key="5">
    <source>
        <dbReference type="ARBA" id="ARBA00022723"/>
    </source>
</evidence>
<keyword evidence="6" id="KW-0560">Oxidoreductase</keyword>
<dbReference type="PROSITE" id="PS00156">
    <property type="entry name" value="OMPDECASE"/>
    <property type="match status" value="1"/>
</dbReference>
<dbReference type="PANTHER" id="PTHR30352:SF13">
    <property type="entry name" value="GLYCYL-RADICAL ENZYME ACTIVATING ENZYME YJJW-RELATED"/>
    <property type="match status" value="1"/>
</dbReference>
<gene>
    <name evidence="10" type="ORF">A994_07330</name>
</gene>
<dbReference type="PATRIC" id="fig|1204725.3.peg.1473"/>
<keyword evidence="8" id="KW-0411">Iron-sulfur</keyword>
<keyword evidence="3" id="KW-0004">4Fe-4S</keyword>
<dbReference type="PROSITE" id="PS01087">
    <property type="entry name" value="RADICAL_ACTIVATING"/>
    <property type="match status" value="1"/>
</dbReference>
<evidence type="ECO:0000256" key="3">
    <source>
        <dbReference type="ARBA" id="ARBA00022485"/>
    </source>
</evidence>
<dbReference type="GO" id="GO:0016491">
    <property type="term" value="F:oxidoreductase activity"/>
    <property type="evidence" value="ECO:0007669"/>
    <property type="project" value="UniProtKB-KW"/>
</dbReference>
<dbReference type="InterPro" id="IPR034457">
    <property type="entry name" value="Organic_radical-activating"/>
</dbReference>
<evidence type="ECO:0000313" key="11">
    <source>
        <dbReference type="Proteomes" id="UP000007360"/>
    </source>
</evidence>
<dbReference type="InterPro" id="IPR007197">
    <property type="entry name" value="rSAM"/>
</dbReference>
<evidence type="ECO:0000256" key="2">
    <source>
        <dbReference type="ARBA" id="ARBA00009777"/>
    </source>
</evidence>
<dbReference type="InterPro" id="IPR012840">
    <property type="entry name" value="NrdG2"/>
</dbReference>
<dbReference type="InterPro" id="IPR058240">
    <property type="entry name" value="rSAM_sf"/>
</dbReference>
<dbReference type="GO" id="GO:0046872">
    <property type="term" value="F:metal ion binding"/>
    <property type="evidence" value="ECO:0007669"/>
    <property type="project" value="UniProtKB-KW"/>
</dbReference>
<protein>
    <submittedName>
        <fullName evidence="10">Anaerobic ribonucleoside-triphosphate reductase activating protein</fullName>
    </submittedName>
</protein>
<evidence type="ECO:0000256" key="8">
    <source>
        <dbReference type="ARBA" id="ARBA00023014"/>
    </source>
</evidence>
<dbReference type="InterPro" id="IPR018089">
    <property type="entry name" value="OMPdecase_AS"/>
</dbReference>
<dbReference type="Gene3D" id="3.20.20.70">
    <property type="entry name" value="Aldolase class I"/>
    <property type="match status" value="1"/>
</dbReference>
<sequence length="234" mass="26611">MRIGNHITSTLEFPGKMSVVFFTAGCNLLCPYCHNPEIIDLESGEDTPLEELFTKIEDSRDFIDAVVITGGEPLLQSEDIKNIFEYCQEYDLKTKLDTNGCYPKKLENIIGLVDYVALDVKAPFAKYKEIIGDDVGDLVKKSMEIAYDADCYLECRTTYVPSLMSTADMEEIAKEITCDLYTIQQFRNRVVFDEKLKDIPNTTQKELLIIANKIKPFLNKVKIKTGEFGDEIIK</sequence>
<keyword evidence="11" id="KW-1185">Reference proteome</keyword>
<reference evidence="10 11" key="1">
    <citation type="journal article" date="2012" name="J. Bacteriol.">
        <title>Draft genome sequence of Methanobacterium formicicum DSM 3637, an archaebacterium isolated from the methane producer amoeba Pelomyxa palustris.</title>
        <authorList>
            <person name="Gutierrez G."/>
        </authorList>
    </citation>
    <scope>NUCLEOTIDE SEQUENCE [LARGE SCALE GENOMIC DNA]</scope>
    <source>
        <strain evidence="11">DSM 3637 / PP1</strain>
    </source>
</reference>
<comment type="cofactor">
    <cofactor evidence="1">
        <name>[4Fe-4S] cluster</name>
        <dbReference type="ChEBI" id="CHEBI:49883"/>
    </cofactor>
</comment>
<dbReference type="NCBIfam" id="TIGR02495">
    <property type="entry name" value="NrdG2"/>
    <property type="match status" value="1"/>
</dbReference>
<name>K2RC75_METFP</name>
<dbReference type="SFLD" id="SFLDG01094">
    <property type="entry name" value="Uncharacterised_Radical_SAM_Su"/>
    <property type="match status" value="1"/>
</dbReference>
<evidence type="ECO:0000256" key="7">
    <source>
        <dbReference type="ARBA" id="ARBA00023004"/>
    </source>
</evidence>
<dbReference type="RefSeq" id="WP_004030765.1">
    <property type="nucleotide sequence ID" value="NZ_AMPO01000005.1"/>
</dbReference>
<keyword evidence="4" id="KW-0949">S-adenosyl-L-methionine</keyword>
<dbReference type="InterPro" id="IPR013785">
    <property type="entry name" value="Aldolase_TIM"/>
</dbReference>